<organism evidence="2">
    <name type="scientific">Lygus hesperus</name>
    <name type="common">Western plant bug</name>
    <dbReference type="NCBI Taxonomy" id="30085"/>
    <lineage>
        <taxon>Eukaryota</taxon>
        <taxon>Metazoa</taxon>
        <taxon>Ecdysozoa</taxon>
        <taxon>Arthropoda</taxon>
        <taxon>Hexapoda</taxon>
        <taxon>Insecta</taxon>
        <taxon>Pterygota</taxon>
        <taxon>Neoptera</taxon>
        <taxon>Paraneoptera</taxon>
        <taxon>Hemiptera</taxon>
        <taxon>Heteroptera</taxon>
        <taxon>Panheteroptera</taxon>
        <taxon>Cimicomorpha</taxon>
        <taxon>Miridae</taxon>
        <taxon>Mirini</taxon>
        <taxon>Lygus</taxon>
    </lineage>
</organism>
<dbReference type="AlphaFoldDB" id="A0A146LIT6"/>
<feature type="region of interest" description="Disordered" evidence="1">
    <location>
        <begin position="175"/>
        <end position="199"/>
    </location>
</feature>
<name>A0A146LIT6_LYGHE</name>
<proteinExistence type="predicted"/>
<dbReference type="EMBL" id="GDHC01011220">
    <property type="protein sequence ID" value="JAQ07409.1"/>
    <property type="molecule type" value="Transcribed_RNA"/>
</dbReference>
<evidence type="ECO:0000256" key="1">
    <source>
        <dbReference type="SAM" id="MobiDB-lite"/>
    </source>
</evidence>
<gene>
    <name evidence="2" type="ORF">g.6934</name>
</gene>
<evidence type="ECO:0000313" key="2">
    <source>
        <dbReference type="EMBL" id="JAQ07409.1"/>
    </source>
</evidence>
<accession>A0A146LIT6</accession>
<feature type="non-terminal residue" evidence="2">
    <location>
        <position position="1"/>
    </location>
</feature>
<protein>
    <submittedName>
        <fullName evidence="2">Uncharacterized protein</fullName>
    </submittedName>
</protein>
<reference evidence="2" key="1">
    <citation type="journal article" date="2016" name="Gigascience">
        <title>De novo construction of an expanded transcriptome assembly for the western tarnished plant bug, Lygus hesperus.</title>
        <authorList>
            <person name="Tassone E.E."/>
            <person name="Geib S.M."/>
            <person name="Hall B."/>
            <person name="Fabrick J.A."/>
            <person name="Brent C.S."/>
            <person name="Hull J.J."/>
        </authorList>
    </citation>
    <scope>NUCLEOTIDE SEQUENCE</scope>
</reference>
<feature type="compositionally biased region" description="Low complexity" evidence="1">
    <location>
        <begin position="175"/>
        <end position="188"/>
    </location>
</feature>
<sequence length="199" mass="21571">NNNNNNSNHYDRNSNNNSNCYCYNNNNDSKSKNLAVILAPSVAPSANDSRGASMSIGNRCVITVTNNNNNNNNMRSAIKSNDIHKTASEDHSMPQVNNNALSLSHNNSNNKHVNSALSSNAISTFDTEMSTKVLPGRGLVLLDAAATKGSLTTNRSKRMKHQSKPLLLTTATANAESNNKNNKYNYSTDRITAAKKKGN</sequence>